<reference evidence="8" key="1">
    <citation type="submission" date="2025-04" db="UniProtKB">
        <authorList>
            <consortium name="RefSeq"/>
        </authorList>
    </citation>
    <scope>IDENTIFICATION</scope>
    <source>
        <tissue evidence="8">Whole insect</tissue>
    </source>
</reference>
<protein>
    <recommendedName>
        <fullName evidence="3">Ornithine decarboxylase antizyme</fullName>
    </recommendedName>
</protein>
<dbReference type="AlphaFoldDB" id="A0A6P7GL65"/>
<organism evidence="8">
    <name type="scientific">Diabrotica virgifera virgifera</name>
    <name type="common">western corn rootworm</name>
    <dbReference type="NCBI Taxonomy" id="50390"/>
    <lineage>
        <taxon>Eukaryota</taxon>
        <taxon>Metazoa</taxon>
        <taxon>Ecdysozoa</taxon>
        <taxon>Arthropoda</taxon>
        <taxon>Hexapoda</taxon>
        <taxon>Insecta</taxon>
        <taxon>Pterygota</taxon>
        <taxon>Neoptera</taxon>
        <taxon>Endopterygota</taxon>
        <taxon>Coleoptera</taxon>
        <taxon>Polyphaga</taxon>
        <taxon>Cucujiformia</taxon>
        <taxon>Chrysomeloidea</taxon>
        <taxon>Chrysomelidae</taxon>
        <taxon>Galerucinae</taxon>
        <taxon>Diabroticina</taxon>
        <taxon>Diabroticites</taxon>
        <taxon>Diabrotica</taxon>
    </lineage>
</organism>
<proteinExistence type="inferred from homology"/>
<comment type="similarity">
    <text evidence="1">Belongs to the ODC antizyme family.</text>
</comment>
<dbReference type="GO" id="GO:0005634">
    <property type="term" value="C:nucleus"/>
    <property type="evidence" value="ECO:0007669"/>
    <property type="project" value="TreeGrafter"/>
</dbReference>
<evidence type="ECO:0000256" key="3">
    <source>
        <dbReference type="ARBA" id="ARBA00017712"/>
    </source>
</evidence>
<feature type="region of interest" description="Disordered" evidence="5">
    <location>
        <begin position="1"/>
        <end position="26"/>
    </location>
</feature>
<dbReference type="GO" id="GO:0075523">
    <property type="term" value="P:viral translational frameshifting"/>
    <property type="evidence" value="ECO:0007669"/>
    <property type="project" value="UniProtKB-KW"/>
</dbReference>
<reference evidence="6" key="2">
    <citation type="submission" date="2025-05" db="UniProtKB">
        <authorList>
            <consortium name="EnsemblMetazoa"/>
        </authorList>
    </citation>
    <scope>IDENTIFICATION</scope>
</reference>
<evidence type="ECO:0000256" key="4">
    <source>
        <dbReference type="ARBA" id="ARBA00022758"/>
    </source>
</evidence>
<gene>
    <name evidence="8" type="primary">LOC114340149</name>
</gene>
<dbReference type="RefSeq" id="XP_028146672.1">
    <property type="nucleotide sequence ID" value="XM_028290871.1"/>
</dbReference>
<comment type="subunit">
    <text evidence="2">Interacts with ODC1 and thereby sterically blocks ODC homodimerization.</text>
</comment>
<dbReference type="GO" id="GO:0045732">
    <property type="term" value="P:positive regulation of protein catabolic process"/>
    <property type="evidence" value="ECO:0007669"/>
    <property type="project" value="TreeGrafter"/>
</dbReference>
<dbReference type="InParanoid" id="A0A6P7GL65"/>
<dbReference type="GO" id="GO:0008073">
    <property type="term" value="F:ornithine decarboxylase inhibitor activity"/>
    <property type="evidence" value="ECO:0007669"/>
    <property type="project" value="InterPro"/>
</dbReference>
<dbReference type="InterPro" id="IPR038581">
    <property type="entry name" value="ODC_AZ_sf"/>
</dbReference>
<dbReference type="InterPro" id="IPR016181">
    <property type="entry name" value="Acyl_CoA_acyltransferase"/>
</dbReference>
<evidence type="ECO:0000313" key="8">
    <source>
        <dbReference type="RefSeq" id="XP_028146672.1"/>
    </source>
</evidence>
<dbReference type="Proteomes" id="UP001652700">
    <property type="component" value="Unplaced"/>
</dbReference>
<evidence type="ECO:0000313" key="7">
    <source>
        <dbReference type="Proteomes" id="UP001652700"/>
    </source>
</evidence>
<sequence length="180" mass="19377">MFISASEAFSFDSSTESSGNSDEAMPAIMSSTSNSLLSSKRSASSASEADCYNMSLGAGPLWWSDAPGETRGNSPPPLRLTFRTARHPWEAVLKGRTLYVALPPQVLPEGSREAFVALLEAAEEQLKCEHVVVVFAADRPDRAVLVRTFMFLGFAVLSPTSPLVPPSMANGNVCMLYNIE</sequence>
<evidence type="ECO:0000313" key="6">
    <source>
        <dbReference type="EnsemblMetazoa" id="XP_050504247.1"/>
    </source>
</evidence>
<dbReference type="GO" id="GO:0005737">
    <property type="term" value="C:cytoplasm"/>
    <property type="evidence" value="ECO:0007669"/>
    <property type="project" value="TreeGrafter"/>
</dbReference>
<evidence type="ECO:0000256" key="5">
    <source>
        <dbReference type="SAM" id="MobiDB-lite"/>
    </source>
</evidence>
<name>A0A6P7GL65_DIAVI</name>
<evidence type="ECO:0000256" key="1">
    <source>
        <dbReference type="ARBA" id="ARBA00008796"/>
    </source>
</evidence>
<dbReference type="Gene3D" id="3.40.630.60">
    <property type="match status" value="1"/>
</dbReference>
<dbReference type="InterPro" id="IPR002993">
    <property type="entry name" value="ODC_AZ"/>
</dbReference>
<dbReference type="FunCoup" id="A0A6P7GL65">
    <property type="interactions" value="875"/>
</dbReference>
<dbReference type="PANTHER" id="PTHR10279">
    <property type="entry name" value="ORNITHINE DECARBOXYLASE ANTIZYME"/>
    <property type="match status" value="1"/>
</dbReference>
<dbReference type="PANTHER" id="PTHR10279:SF10">
    <property type="entry name" value="ORNITHINE DECARBOXYLASE ANTIZYME"/>
    <property type="match status" value="1"/>
</dbReference>
<feature type="compositionally biased region" description="Polar residues" evidence="5">
    <location>
        <begin position="11"/>
        <end position="21"/>
    </location>
</feature>
<dbReference type="OrthoDB" id="5959761at2759"/>
<keyword evidence="4" id="KW-0688">Ribosomal frameshifting</keyword>
<dbReference type="EnsemblMetazoa" id="XM_050648290.1">
    <property type="protein sequence ID" value="XP_050504247.1"/>
    <property type="gene ID" value="LOC126883072"/>
</dbReference>
<evidence type="ECO:0000256" key="2">
    <source>
        <dbReference type="ARBA" id="ARBA00011836"/>
    </source>
</evidence>
<dbReference type="Pfam" id="PF02100">
    <property type="entry name" value="ODC_AZ"/>
    <property type="match status" value="1"/>
</dbReference>
<keyword evidence="7" id="KW-1185">Reference proteome</keyword>
<dbReference type="SUPFAM" id="SSF55729">
    <property type="entry name" value="Acyl-CoA N-acyltransferases (Nat)"/>
    <property type="match status" value="1"/>
</dbReference>
<accession>A0A6P7GL65</accession>